<dbReference type="EMBL" id="UGRU01000001">
    <property type="protein sequence ID" value="SUA47406.1"/>
    <property type="molecule type" value="Genomic_DNA"/>
</dbReference>
<organism evidence="1 2">
    <name type="scientific">Nocardia africana</name>
    <dbReference type="NCBI Taxonomy" id="134964"/>
    <lineage>
        <taxon>Bacteria</taxon>
        <taxon>Bacillati</taxon>
        <taxon>Actinomycetota</taxon>
        <taxon>Actinomycetes</taxon>
        <taxon>Mycobacteriales</taxon>
        <taxon>Nocardiaceae</taxon>
        <taxon>Nocardia</taxon>
    </lineage>
</organism>
<name>A0A378X1C1_9NOCA</name>
<evidence type="ECO:0000313" key="2">
    <source>
        <dbReference type="Proteomes" id="UP000255082"/>
    </source>
</evidence>
<reference evidence="1 2" key="1">
    <citation type="submission" date="2018-06" db="EMBL/GenBank/DDBJ databases">
        <authorList>
            <consortium name="Pathogen Informatics"/>
            <person name="Doyle S."/>
        </authorList>
    </citation>
    <scope>NUCLEOTIDE SEQUENCE [LARGE SCALE GENOMIC DNA]</scope>
    <source>
        <strain evidence="1 2">NCTC13184</strain>
    </source>
</reference>
<evidence type="ECO:0000313" key="1">
    <source>
        <dbReference type="EMBL" id="SUA47406.1"/>
    </source>
</evidence>
<proteinExistence type="predicted"/>
<accession>A0A378X1C1</accession>
<sequence>MISRPHGNRAGQSSRTGAVGWLSLSGMATATISMDDALLARIQDAGGKNLSEWIAAACRSKLLIDAARAAREWERTHADEAAAARTQDAVRVLESEAEREIVEHAEQAAHTRGGVGTEPGIVDYLAAYGHVRAQLEQAEQRLREQLGGGH</sequence>
<dbReference type="Proteomes" id="UP000255082">
    <property type="component" value="Unassembled WGS sequence"/>
</dbReference>
<protein>
    <submittedName>
        <fullName evidence="1">Uncharacterized protein</fullName>
    </submittedName>
</protein>
<gene>
    <name evidence="1" type="ORF">NCTC13184_05947</name>
</gene>
<dbReference type="AlphaFoldDB" id="A0A378X1C1"/>